<accession>A0ABT8B0W6</accession>
<dbReference type="EMBL" id="JAUFPT010000160">
    <property type="protein sequence ID" value="MDN3575129.1"/>
    <property type="molecule type" value="Genomic_DNA"/>
</dbReference>
<evidence type="ECO:0000313" key="2">
    <source>
        <dbReference type="EMBL" id="MDN3575129.1"/>
    </source>
</evidence>
<gene>
    <name evidence="2" type="ORF">QWZ18_31600</name>
</gene>
<name>A0ABT8B0W6_9HYPH</name>
<keyword evidence="3" id="KW-1185">Reference proteome</keyword>
<comment type="caution">
    <text evidence="2">The sequence shown here is derived from an EMBL/GenBank/DDBJ whole genome shotgun (WGS) entry which is preliminary data.</text>
</comment>
<feature type="compositionally biased region" description="Basic and acidic residues" evidence="1">
    <location>
        <begin position="75"/>
        <end position="84"/>
    </location>
</feature>
<dbReference type="RefSeq" id="WP_238293964.1">
    <property type="nucleotide sequence ID" value="NZ_BPQS01000088.1"/>
</dbReference>
<reference evidence="3" key="1">
    <citation type="journal article" date="2019" name="Int. J. Syst. Evol. Microbiol.">
        <title>The Global Catalogue of Microorganisms (GCM) 10K type strain sequencing project: providing services to taxonomists for standard genome sequencing and annotation.</title>
        <authorList>
            <consortium name="The Broad Institute Genomics Platform"/>
            <consortium name="The Broad Institute Genome Sequencing Center for Infectious Disease"/>
            <person name="Wu L."/>
            <person name="Ma J."/>
        </authorList>
    </citation>
    <scope>NUCLEOTIDE SEQUENCE [LARGE SCALE GENOMIC DNA]</scope>
    <source>
        <strain evidence="3">CECT 7806</strain>
    </source>
</reference>
<evidence type="ECO:0000256" key="1">
    <source>
        <dbReference type="SAM" id="MobiDB-lite"/>
    </source>
</evidence>
<evidence type="ECO:0000313" key="3">
    <source>
        <dbReference type="Proteomes" id="UP001244297"/>
    </source>
</evidence>
<organism evidence="2 3">
    <name type="scientific">Methylobacterium longum</name>
    <dbReference type="NCBI Taxonomy" id="767694"/>
    <lineage>
        <taxon>Bacteria</taxon>
        <taxon>Pseudomonadati</taxon>
        <taxon>Pseudomonadota</taxon>
        <taxon>Alphaproteobacteria</taxon>
        <taxon>Hyphomicrobiales</taxon>
        <taxon>Methylobacteriaceae</taxon>
        <taxon>Methylobacterium</taxon>
    </lineage>
</organism>
<feature type="region of interest" description="Disordered" evidence="1">
    <location>
        <begin position="55"/>
        <end position="84"/>
    </location>
</feature>
<proteinExistence type="predicted"/>
<sequence length="84" mass="9251">MATRVKQLPQGRGFVLFDVVFEDGSRASNRRVPMEILGGLDGDQPARDLIEQQEAEVAQKAGRPPRAIQSLTRAAKPEPKPARE</sequence>
<protein>
    <submittedName>
        <fullName evidence="2">Uncharacterized protein</fullName>
    </submittedName>
</protein>
<dbReference type="Proteomes" id="UP001244297">
    <property type="component" value="Unassembled WGS sequence"/>
</dbReference>